<evidence type="ECO:0000256" key="1">
    <source>
        <dbReference type="SAM" id="MobiDB-lite"/>
    </source>
</evidence>
<feature type="region of interest" description="Disordered" evidence="1">
    <location>
        <begin position="1"/>
        <end position="28"/>
    </location>
</feature>
<feature type="non-terminal residue" evidence="2">
    <location>
        <position position="109"/>
    </location>
</feature>
<organism evidence="2 3">
    <name type="scientific">Kipferlia bialata</name>
    <dbReference type="NCBI Taxonomy" id="797122"/>
    <lineage>
        <taxon>Eukaryota</taxon>
        <taxon>Metamonada</taxon>
        <taxon>Carpediemonas-like organisms</taxon>
        <taxon>Kipferlia</taxon>
    </lineage>
</organism>
<evidence type="ECO:0000313" key="3">
    <source>
        <dbReference type="Proteomes" id="UP000265618"/>
    </source>
</evidence>
<dbReference type="AlphaFoldDB" id="A0A9K3DC63"/>
<proteinExistence type="predicted"/>
<comment type="caution">
    <text evidence="2">The sequence shown here is derived from an EMBL/GenBank/DDBJ whole genome shotgun (WGS) entry which is preliminary data.</text>
</comment>
<keyword evidence="3" id="KW-1185">Reference proteome</keyword>
<feature type="compositionally biased region" description="Basic and acidic residues" evidence="1">
    <location>
        <begin position="76"/>
        <end position="100"/>
    </location>
</feature>
<accession>A0A9K3DC63</accession>
<reference evidence="2 3" key="1">
    <citation type="journal article" date="2018" name="PLoS ONE">
        <title>The draft genome of Kipferlia bialata reveals reductive genome evolution in fornicate parasites.</title>
        <authorList>
            <person name="Tanifuji G."/>
            <person name="Takabayashi S."/>
            <person name="Kume K."/>
            <person name="Takagi M."/>
            <person name="Nakayama T."/>
            <person name="Kamikawa R."/>
            <person name="Inagaki Y."/>
            <person name="Hashimoto T."/>
        </authorList>
    </citation>
    <scope>NUCLEOTIDE SEQUENCE [LARGE SCALE GENOMIC DNA]</scope>
    <source>
        <strain evidence="2">NY0173</strain>
    </source>
</reference>
<gene>
    <name evidence="2" type="ORF">KIPB_014350</name>
</gene>
<dbReference type="EMBL" id="BDIP01007317">
    <property type="protein sequence ID" value="GIQ91204.1"/>
    <property type="molecule type" value="Genomic_DNA"/>
</dbReference>
<feature type="region of interest" description="Disordered" evidence="1">
    <location>
        <begin position="76"/>
        <end position="109"/>
    </location>
</feature>
<evidence type="ECO:0000313" key="2">
    <source>
        <dbReference type="EMBL" id="GIQ91204.1"/>
    </source>
</evidence>
<sequence length="109" mass="12496">MRESLDKELSAMKETLTQREAEAEREHRQRLDAVMATANKERETLESKLRTLSAASDKAVQAHAEEMAAVRAEVAAARDAERDAHTKELEAWSKREEELRHSHRNALFK</sequence>
<protein>
    <submittedName>
        <fullName evidence="2">Uncharacterized protein</fullName>
    </submittedName>
</protein>
<name>A0A9K3DC63_9EUKA</name>
<dbReference type="Proteomes" id="UP000265618">
    <property type="component" value="Unassembled WGS sequence"/>
</dbReference>